<dbReference type="EMBL" id="JASITI010000021">
    <property type="protein sequence ID" value="MDK9497606.1"/>
    <property type="molecule type" value="Genomic_DNA"/>
</dbReference>
<dbReference type="PROSITE" id="PS51186">
    <property type="entry name" value="GNAT"/>
    <property type="match status" value="1"/>
</dbReference>
<accession>A0ABT7GVF3</accession>
<reference evidence="2 3" key="1">
    <citation type="submission" date="2023-05" db="EMBL/GenBank/DDBJ databases">
        <title>Sequencing and Assembly of Streptomyces sp. NP73.</title>
        <authorList>
            <person name="Konwar A.N."/>
            <person name="Saikia K."/>
            <person name="Thakur D."/>
        </authorList>
    </citation>
    <scope>NUCLEOTIDE SEQUENCE [LARGE SCALE GENOMIC DNA]</scope>
    <source>
        <strain evidence="2 3">NP73</strain>
    </source>
</reference>
<dbReference type="GO" id="GO:0016746">
    <property type="term" value="F:acyltransferase activity"/>
    <property type="evidence" value="ECO:0007669"/>
    <property type="project" value="UniProtKB-KW"/>
</dbReference>
<keyword evidence="3" id="KW-1185">Reference proteome</keyword>
<dbReference type="InterPro" id="IPR000182">
    <property type="entry name" value="GNAT_dom"/>
</dbReference>
<organism evidence="2 3">
    <name type="scientific">Streptomyces katrae</name>
    <dbReference type="NCBI Taxonomy" id="68223"/>
    <lineage>
        <taxon>Bacteria</taxon>
        <taxon>Bacillati</taxon>
        <taxon>Actinomycetota</taxon>
        <taxon>Actinomycetes</taxon>
        <taxon>Kitasatosporales</taxon>
        <taxon>Streptomycetaceae</taxon>
        <taxon>Streptomyces</taxon>
    </lineage>
</organism>
<proteinExistence type="predicted"/>
<name>A0ABT7GVF3_9ACTN</name>
<evidence type="ECO:0000313" key="3">
    <source>
        <dbReference type="Proteomes" id="UP001223390"/>
    </source>
</evidence>
<sequence length="227" mass="23539">MGSTSVVPDLPHGQDETAGAVHAWVHGWAVSRGAADPVPAPWGFTLDVGLPGHVARHVLTAADEAAVRKITENPAAPGTWLKAPAPPEEFESWLGPGWSLAGGPGFLMSAPPRAARTGAPPAVADGYRLDTWIRDGVARALVRTAEGAFAARGQAGMAGPVFVVDQVETDPAHQRRGLGRLLMQALTDATAERGATEGVLVATPEGRALYETTGWRVVAPLTGAVRS</sequence>
<keyword evidence="2" id="KW-0808">Transferase</keyword>
<dbReference type="CDD" id="cd04301">
    <property type="entry name" value="NAT_SF"/>
    <property type="match status" value="1"/>
</dbReference>
<dbReference type="RefSeq" id="WP_125812845.1">
    <property type="nucleotide sequence ID" value="NZ_JASITI010000021.1"/>
</dbReference>
<dbReference type="EC" id="2.3.1.-" evidence="2"/>
<comment type="caution">
    <text evidence="2">The sequence shown here is derived from an EMBL/GenBank/DDBJ whole genome shotgun (WGS) entry which is preliminary data.</text>
</comment>
<protein>
    <submittedName>
        <fullName evidence="2">GNAT family N-acetyltransferase</fullName>
        <ecNumber evidence="2">2.3.1.-</ecNumber>
    </submittedName>
</protein>
<dbReference type="SUPFAM" id="SSF55729">
    <property type="entry name" value="Acyl-CoA N-acyltransferases (Nat)"/>
    <property type="match status" value="1"/>
</dbReference>
<feature type="domain" description="N-acetyltransferase" evidence="1">
    <location>
        <begin position="129"/>
        <end position="227"/>
    </location>
</feature>
<evidence type="ECO:0000313" key="2">
    <source>
        <dbReference type="EMBL" id="MDK9497606.1"/>
    </source>
</evidence>
<gene>
    <name evidence="2" type="ORF">QEZ40_002547</name>
</gene>
<keyword evidence="2" id="KW-0012">Acyltransferase</keyword>
<dbReference type="Gene3D" id="3.40.630.30">
    <property type="match status" value="1"/>
</dbReference>
<evidence type="ECO:0000259" key="1">
    <source>
        <dbReference type="PROSITE" id="PS51186"/>
    </source>
</evidence>
<dbReference type="Proteomes" id="UP001223390">
    <property type="component" value="Unassembled WGS sequence"/>
</dbReference>
<dbReference type="InterPro" id="IPR016181">
    <property type="entry name" value="Acyl_CoA_acyltransferase"/>
</dbReference>
<dbReference type="Pfam" id="PF13673">
    <property type="entry name" value="Acetyltransf_10"/>
    <property type="match status" value="1"/>
</dbReference>